<dbReference type="InterPro" id="IPR036291">
    <property type="entry name" value="NAD(P)-bd_dom_sf"/>
</dbReference>
<accession>A0A1G9KGA8</accession>
<keyword evidence="3" id="KW-0560">Oxidoreductase</keyword>
<dbReference type="AlphaFoldDB" id="A0A1G9KGA8"/>
<dbReference type="PRINTS" id="PR00080">
    <property type="entry name" value="SDRFAMILY"/>
</dbReference>
<evidence type="ECO:0000256" key="2">
    <source>
        <dbReference type="ARBA" id="ARBA00022857"/>
    </source>
</evidence>
<evidence type="ECO:0000313" key="6">
    <source>
        <dbReference type="Proteomes" id="UP000199202"/>
    </source>
</evidence>
<sequence>MTEQKIVLITGANKGIGYATARVLGQAGNVVFVGARDPERGTKAAAELVAEGLDARFVRLDVTDLGTVEAAADLVDREFGRLDLLVNNAAVTRDQHHRPSEMPVDLLREVYETNVLGVVAVTNAMLPLLRRSAAGRIANVSSGLGTFAFLTDSASEFRAYATLLGYNSSKAALNAVTLMYAEELRDTPIKVNAVSPGFCATDLNGFTGVLPADEGGAHVARQATMPDAPTGVFLSELGGVYPW</sequence>
<dbReference type="PROSITE" id="PS00061">
    <property type="entry name" value="ADH_SHORT"/>
    <property type="match status" value="1"/>
</dbReference>
<keyword evidence="2" id="KW-0521">NADP</keyword>
<dbReference type="Gene3D" id="3.40.50.720">
    <property type="entry name" value="NAD(P)-binding Rossmann-like Domain"/>
    <property type="match status" value="1"/>
</dbReference>
<evidence type="ECO:0000313" key="5">
    <source>
        <dbReference type="EMBL" id="SDL48626.1"/>
    </source>
</evidence>
<dbReference type="PANTHER" id="PTHR43490">
    <property type="entry name" value="(+)-NEOMENTHOL DEHYDROGENASE"/>
    <property type="match status" value="1"/>
</dbReference>
<dbReference type="OrthoDB" id="9781117at2"/>
<evidence type="ECO:0000256" key="1">
    <source>
        <dbReference type="ARBA" id="ARBA00006484"/>
    </source>
</evidence>
<evidence type="ECO:0000256" key="3">
    <source>
        <dbReference type="ARBA" id="ARBA00023002"/>
    </source>
</evidence>
<dbReference type="Pfam" id="PF00106">
    <property type="entry name" value="adh_short"/>
    <property type="match status" value="1"/>
</dbReference>
<dbReference type="CDD" id="cd05324">
    <property type="entry name" value="carb_red_PTCR-like_SDR_c"/>
    <property type="match status" value="1"/>
</dbReference>
<dbReference type="InterPro" id="IPR020904">
    <property type="entry name" value="Sc_DH/Rdtase_CS"/>
</dbReference>
<dbReference type="SUPFAM" id="SSF51735">
    <property type="entry name" value="NAD(P)-binding Rossmann-fold domains"/>
    <property type="match status" value="1"/>
</dbReference>
<organism evidence="5 6">
    <name type="scientific">Nonomuraea jiangxiensis</name>
    <dbReference type="NCBI Taxonomy" id="633440"/>
    <lineage>
        <taxon>Bacteria</taxon>
        <taxon>Bacillati</taxon>
        <taxon>Actinomycetota</taxon>
        <taxon>Actinomycetes</taxon>
        <taxon>Streptosporangiales</taxon>
        <taxon>Streptosporangiaceae</taxon>
        <taxon>Nonomuraea</taxon>
    </lineage>
</organism>
<protein>
    <submittedName>
        <fullName evidence="5">NAD(P)-dependent dehydrogenase, short-chain alcohol dehydrogenase family</fullName>
    </submittedName>
</protein>
<dbReference type="InterPro" id="IPR002347">
    <property type="entry name" value="SDR_fam"/>
</dbReference>
<dbReference type="STRING" id="633440.SAMN05421869_126104"/>
<dbReference type="PANTHER" id="PTHR43490:SF99">
    <property type="entry name" value="SHORT-CHAIN DEHYDROGENASE_REDUCTASE"/>
    <property type="match status" value="1"/>
</dbReference>
<name>A0A1G9KGA8_9ACTN</name>
<dbReference type="PRINTS" id="PR00081">
    <property type="entry name" value="GDHRDH"/>
</dbReference>
<dbReference type="Proteomes" id="UP000199202">
    <property type="component" value="Unassembled WGS sequence"/>
</dbReference>
<dbReference type="GO" id="GO:0016616">
    <property type="term" value="F:oxidoreductase activity, acting on the CH-OH group of donors, NAD or NADP as acceptor"/>
    <property type="evidence" value="ECO:0007669"/>
    <property type="project" value="InterPro"/>
</dbReference>
<evidence type="ECO:0000256" key="4">
    <source>
        <dbReference type="RuleBase" id="RU000363"/>
    </source>
</evidence>
<gene>
    <name evidence="5" type="ORF">SAMN05421869_126104</name>
</gene>
<comment type="similarity">
    <text evidence="1 4">Belongs to the short-chain dehydrogenases/reductases (SDR) family.</text>
</comment>
<dbReference type="InterPro" id="IPR045313">
    <property type="entry name" value="CBR1-like"/>
</dbReference>
<keyword evidence="6" id="KW-1185">Reference proteome</keyword>
<dbReference type="EMBL" id="FNDJ01000026">
    <property type="protein sequence ID" value="SDL48626.1"/>
    <property type="molecule type" value="Genomic_DNA"/>
</dbReference>
<reference evidence="5 6" key="1">
    <citation type="submission" date="2016-10" db="EMBL/GenBank/DDBJ databases">
        <authorList>
            <person name="de Groot N.N."/>
        </authorList>
    </citation>
    <scope>NUCLEOTIDE SEQUENCE [LARGE SCALE GENOMIC DNA]</scope>
    <source>
        <strain evidence="5 6">CGMCC 4.6533</strain>
    </source>
</reference>
<proteinExistence type="inferred from homology"/>
<dbReference type="RefSeq" id="WP_090945057.1">
    <property type="nucleotide sequence ID" value="NZ_FNDJ01000026.1"/>
</dbReference>